<keyword evidence="8" id="KW-0862">Zinc</keyword>
<feature type="coiled-coil region" evidence="11">
    <location>
        <begin position="174"/>
        <end position="201"/>
    </location>
</feature>
<evidence type="ECO:0000256" key="7">
    <source>
        <dbReference type="ARBA" id="ARBA00022786"/>
    </source>
</evidence>
<protein>
    <recommendedName>
        <fullName evidence="12">SP-RING-type domain-containing protein</fullName>
    </recommendedName>
</protein>
<evidence type="ECO:0000313" key="14">
    <source>
        <dbReference type="Proteomes" id="UP000298030"/>
    </source>
</evidence>
<dbReference type="Pfam" id="PF11789">
    <property type="entry name" value="zf-Nse"/>
    <property type="match status" value="1"/>
</dbReference>
<dbReference type="GO" id="GO:0030915">
    <property type="term" value="C:Smc5-Smc6 complex"/>
    <property type="evidence" value="ECO:0007669"/>
    <property type="project" value="InterPro"/>
</dbReference>
<dbReference type="PROSITE" id="PS51044">
    <property type="entry name" value="ZF_SP_RING"/>
    <property type="match status" value="1"/>
</dbReference>
<proteinExistence type="inferred from homology"/>
<evidence type="ECO:0000256" key="9">
    <source>
        <dbReference type="ARBA" id="ARBA00023242"/>
    </source>
</evidence>
<evidence type="ECO:0000256" key="3">
    <source>
        <dbReference type="ARBA" id="ARBA00008212"/>
    </source>
</evidence>
<comment type="subcellular location">
    <subcellularLocation>
        <location evidence="1">Nucleus</location>
    </subcellularLocation>
</comment>
<name>A0A4Y7U0G9_COPMI</name>
<comment type="similarity">
    <text evidence="3">Belongs to the NSE2 family.</text>
</comment>
<dbReference type="GO" id="GO:0061665">
    <property type="term" value="F:SUMO ligase activity"/>
    <property type="evidence" value="ECO:0007669"/>
    <property type="project" value="TreeGrafter"/>
</dbReference>
<dbReference type="Gene3D" id="3.30.40.10">
    <property type="entry name" value="Zinc/RING finger domain, C3HC4 (zinc finger)"/>
    <property type="match status" value="1"/>
</dbReference>
<dbReference type="PANTHER" id="PTHR21330">
    <property type="entry name" value="E3 SUMO-PROTEIN LIGASE NSE2"/>
    <property type="match status" value="1"/>
</dbReference>
<dbReference type="EMBL" id="QPFP01000001">
    <property type="protein sequence ID" value="TEB39915.1"/>
    <property type="molecule type" value="Genomic_DNA"/>
</dbReference>
<evidence type="ECO:0000256" key="4">
    <source>
        <dbReference type="ARBA" id="ARBA00022679"/>
    </source>
</evidence>
<dbReference type="InterPro" id="IPR004181">
    <property type="entry name" value="Znf_MIZ"/>
</dbReference>
<evidence type="ECO:0000256" key="6">
    <source>
        <dbReference type="ARBA" id="ARBA00022771"/>
    </source>
</evidence>
<dbReference type="SUPFAM" id="SSF57850">
    <property type="entry name" value="RING/U-box"/>
    <property type="match status" value="1"/>
</dbReference>
<comment type="caution">
    <text evidence="13">The sequence shown here is derived from an EMBL/GenBank/DDBJ whole genome shotgun (WGS) entry which is preliminary data.</text>
</comment>
<evidence type="ECO:0000256" key="1">
    <source>
        <dbReference type="ARBA" id="ARBA00004123"/>
    </source>
</evidence>
<keyword evidence="6 10" id="KW-0863">Zinc-finger</keyword>
<keyword evidence="7" id="KW-0833">Ubl conjugation pathway</keyword>
<dbReference type="UniPathway" id="UPA00886"/>
<gene>
    <name evidence="13" type="ORF">FA13DRAFT_1619284</name>
</gene>
<evidence type="ECO:0000256" key="8">
    <source>
        <dbReference type="ARBA" id="ARBA00022833"/>
    </source>
</evidence>
<accession>A0A4Y7U0G9</accession>
<evidence type="ECO:0000259" key="12">
    <source>
        <dbReference type="PROSITE" id="PS51044"/>
    </source>
</evidence>
<dbReference type="STRING" id="71717.A0A4Y7U0G9"/>
<dbReference type="AlphaFoldDB" id="A0A4Y7U0G9"/>
<dbReference type="OrthoDB" id="26899at2759"/>
<keyword evidence="9" id="KW-0539">Nucleus</keyword>
<organism evidence="13 14">
    <name type="scientific">Coprinellus micaceus</name>
    <name type="common">Glistening ink-cap mushroom</name>
    <name type="synonym">Coprinus micaceus</name>
    <dbReference type="NCBI Taxonomy" id="71717"/>
    <lineage>
        <taxon>Eukaryota</taxon>
        <taxon>Fungi</taxon>
        <taxon>Dikarya</taxon>
        <taxon>Basidiomycota</taxon>
        <taxon>Agaricomycotina</taxon>
        <taxon>Agaricomycetes</taxon>
        <taxon>Agaricomycetidae</taxon>
        <taxon>Agaricales</taxon>
        <taxon>Agaricineae</taxon>
        <taxon>Psathyrellaceae</taxon>
        <taxon>Coprinellus</taxon>
    </lineage>
</organism>
<dbReference type="CDD" id="cd16651">
    <property type="entry name" value="SPL-RING_NSE2"/>
    <property type="match status" value="1"/>
</dbReference>
<dbReference type="GO" id="GO:0005634">
    <property type="term" value="C:nucleus"/>
    <property type="evidence" value="ECO:0007669"/>
    <property type="project" value="UniProtKB-SubCell"/>
</dbReference>
<evidence type="ECO:0000256" key="5">
    <source>
        <dbReference type="ARBA" id="ARBA00022723"/>
    </source>
</evidence>
<dbReference type="Proteomes" id="UP000298030">
    <property type="component" value="Unassembled WGS sequence"/>
</dbReference>
<dbReference type="GO" id="GO:0008270">
    <property type="term" value="F:zinc ion binding"/>
    <property type="evidence" value="ECO:0007669"/>
    <property type="project" value="UniProtKB-KW"/>
</dbReference>
<feature type="domain" description="SP-RING-type" evidence="12">
    <location>
        <begin position="102"/>
        <end position="186"/>
    </location>
</feature>
<dbReference type="PANTHER" id="PTHR21330:SF1">
    <property type="entry name" value="E3 SUMO-PROTEIN LIGASE NSE2"/>
    <property type="match status" value="1"/>
</dbReference>
<feature type="non-terminal residue" evidence="13">
    <location>
        <position position="1"/>
    </location>
</feature>
<evidence type="ECO:0000256" key="2">
    <source>
        <dbReference type="ARBA" id="ARBA00004718"/>
    </source>
</evidence>
<evidence type="ECO:0000313" key="13">
    <source>
        <dbReference type="EMBL" id="TEB39915.1"/>
    </source>
</evidence>
<comment type="pathway">
    <text evidence="2">Protein modification; protein sumoylation.</text>
</comment>
<keyword evidence="14" id="KW-1185">Reference proteome</keyword>
<sequence length="204" mass="23271">EIGELDTIMRELIDISAKFNSSRQTLDDLYQKISREEEVANVKAHYKEGYEALDKEYAKKTTRQKYVKVPEYVDFKSVIWVQKSMPPLTNFFEKEVGDESDSDDELEIGGQTQDYKCPITLSLLKDPLTAQGCKHAYSADAIRASFQGKMRGASIPCPAAGCRARITLEMCRPDKNLAKRVKAYERRMARQEEQEASDVEEVID</sequence>
<dbReference type="GO" id="GO:0016925">
    <property type="term" value="P:protein sumoylation"/>
    <property type="evidence" value="ECO:0007669"/>
    <property type="project" value="UniProtKB-UniPathway"/>
</dbReference>
<dbReference type="InterPro" id="IPR013083">
    <property type="entry name" value="Znf_RING/FYVE/PHD"/>
</dbReference>
<dbReference type="GO" id="GO:0000724">
    <property type="term" value="P:double-strand break repair via homologous recombination"/>
    <property type="evidence" value="ECO:0007669"/>
    <property type="project" value="InterPro"/>
</dbReference>
<keyword evidence="11" id="KW-0175">Coiled coil</keyword>
<evidence type="ECO:0000256" key="11">
    <source>
        <dbReference type="SAM" id="Coils"/>
    </source>
</evidence>
<evidence type="ECO:0000256" key="10">
    <source>
        <dbReference type="PROSITE-ProRule" id="PRU00452"/>
    </source>
</evidence>
<keyword evidence="5" id="KW-0479">Metal-binding</keyword>
<dbReference type="InterPro" id="IPR026846">
    <property type="entry name" value="Nse2(Mms21)"/>
</dbReference>
<reference evidence="13 14" key="1">
    <citation type="journal article" date="2019" name="Nat. Ecol. Evol.">
        <title>Megaphylogeny resolves global patterns of mushroom evolution.</title>
        <authorList>
            <person name="Varga T."/>
            <person name="Krizsan K."/>
            <person name="Foldi C."/>
            <person name="Dima B."/>
            <person name="Sanchez-Garcia M."/>
            <person name="Sanchez-Ramirez S."/>
            <person name="Szollosi G.J."/>
            <person name="Szarkandi J.G."/>
            <person name="Papp V."/>
            <person name="Albert L."/>
            <person name="Andreopoulos W."/>
            <person name="Angelini C."/>
            <person name="Antonin V."/>
            <person name="Barry K.W."/>
            <person name="Bougher N.L."/>
            <person name="Buchanan P."/>
            <person name="Buyck B."/>
            <person name="Bense V."/>
            <person name="Catcheside P."/>
            <person name="Chovatia M."/>
            <person name="Cooper J."/>
            <person name="Damon W."/>
            <person name="Desjardin D."/>
            <person name="Finy P."/>
            <person name="Geml J."/>
            <person name="Haridas S."/>
            <person name="Hughes K."/>
            <person name="Justo A."/>
            <person name="Karasinski D."/>
            <person name="Kautmanova I."/>
            <person name="Kiss B."/>
            <person name="Kocsube S."/>
            <person name="Kotiranta H."/>
            <person name="LaButti K.M."/>
            <person name="Lechner B.E."/>
            <person name="Liimatainen K."/>
            <person name="Lipzen A."/>
            <person name="Lukacs Z."/>
            <person name="Mihaltcheva S."/>
            <person name="Morgado L.N."/>
            <person name="Niskanen T."/>
            <person name="Noordeloos M.E."/>
            <person name="Ohm R.A."/>
            <person name="Ortiz-Santana B."/>
            <person name="Ovrebo C."/>
            <person name="Racz N."/>
            <person name="Riley R."/>
            <person name="Savchenko A."/>
            <person name="Shiryaev A."/>
            <person name="Soop K."/>
            <person name="Spirin V."/>
            <person name="Szebenyi C."/>
            <person name="Tomsovsky M."/>
            <person name="Tulloss R.E."/>
            <person name="Uehling J."/>
            <person name="Grigoriev I.V."/>
            <person name="Vagvolgyi C."/>
            <person name="Papp T."/>
            <person name="Martin F.M."/>
            <person name="Miettinen O."/>
            <person name="Hibbett D.S."/>
            <person name="Nagy L.G."/>
        </authorList>
    </citation>
    <scope>NUCLEOTIDE SEQUENCE [LARGE SCALE GENOMIC DNA]</scope>
    <source>
        <strain evidence="13 14">FP101781</strain>
    </source>
</reference>
<keyword evidence="4" id="KW-0808">Transferase</keyword>